<dbReference type="EMBL" id="LUUJ01000086">
    <property type="protein sequence ID" value="OAI14824.1"/>
    <property type="molecule type" value="Genomic_DNA"/>
</dbReference>
<proteinExistence type="predicted"/>
<accession>A0A177NB30</accession>
<gene>
    <name evidence="7" type="ORF">A1507_01070</name>
</gene>
<dbReference type="AlphaFoldDB" id="A0A177NB30"/>
<dbReference type="SMART" id="SM00382">
    <property type="entry name" value="AAA"/>
    <property type="match status" value="1"/>
</dbReference>
<keyword evidence="4" id="KW-1278">Translocase</keyword>
<keyword evidence="3 7" id="KW-0067">ATP-binding</keyword>
<keyword evidence="1" id="KW-0813">Transport</keyword>
<reference evidence="7 8" key="1">
    <citation type="submission" date="2016-03" db="EMBL/GenBank/DDBJ databases">
        <authorList>
            <person name="Ploux O."/>
        </authorList>
    </citation>
    <scope>NUCLEOTIDE SEQUENCE [LARGE SCALE GENOMIC DNA]</scope>
    <source>
        <strain evidence="7 8">R-45378</strain>
    </source>
</reference>
<dbReference type="Pfam" id="PF00005">
    <property type="entry name" value="ABC_tran"/>
    <property type="match status" value="1"/>
</dbReference>
<evidence type="ECO:0000256" key="2">
    <source>
        <dbReference type="ARBA" id="ARBA00022741"/>
    </source>
</evidence>
<dbReference type="PROSITE" id="PS00211">
    <property type="entry name" value="ABC_TRANSPORTER_1"/>
    <property type="match status" value="1"/>
</dbReference>
<keyword evidence="2" id="KW-0547">Nucleotide-binding</keyword>
<dbReference type="InterPro" id="IPR003439">
    <property type="entry name" value="ABC_transporter-like_ATP-bd"/>
</dbReference>
<evidence type="ECO:0000256" key="5">
    <source>
        <dbReference type="ARBA" id="ARBA00037066"/>
    </source>
</evidence>
<evidence type="ECO:0000259" key="6">
    <source>
        <dbReference type="PROSITE" id="PS50893"/>
    </source>
</evidence>
<dbReference type="GO" id="GO:0016887">
    <property type="term" value="F:ATP hydrolysis activity"/>
    <property type="evidence" value="ECO:0007669"/>
    <property type="project" value="InterPro"/>
</dbReference>
<dbReference type="InterPro" id="IPR017871">
    <property type="entry name" value="ABC_transporter-like_CS"/>
</dbReference>
<dbReference type="CDD" id="cd03214">
    <property type="entry name" value="ABC_Iron-Siderophores_B12_Hemin"/>
    <property type="match status" value="1"/>
</dbReference>
<comment type="function">
    <text evidence="5">Part of the ABC transporter complex HmuTUV involved in hemin import. Responsible for energy coupling to the transport system.</text>
</comment>
<evidence type="ECO:0000313" key="7">
    <source>
        <dbReference type="EMBL" id="OAI14824.1"/>
    </source>
</evidence>
<sequence length="281" mass="30144">MLQAIDLSLRAGAKTLLDGVTLALRPGEVLAVAGPNGAGKSSLLRAISGELTPFAGQVTMNGRPLAEWPPQQAALLRGVLPQSSGLAFRFTVRDVALMGRSPQRKSHSAARNRAIAEQALAMTDTGHLAERIYTTLSGGERQRVQLARVLAQIWEPQDPLHRYLLLDEPTSALDLAHQHAVLAIARRFADEHQAGVLAVLHDLNLAALYADRIALLHQGRLAAIGTPAQTLNSELIRQVFAYPVSISSHPQIPDAPLVIPRRQADCPTPAERPAGATFPLS</sequence>
<protein>
    <submittedName>
        <fullName evidence="7">Heme ABC transporter ATP-binding protein</fullName>
    </submittedName>
</protein>
<evidence type="ECO:0000256" key="3">
    <source>
        <dbReference type="ARBA" id="ARBA00022840"/>
    </source>
</evidence>
<organism evidence="7 8">
    <name type="scientific">Methylomonas koyamae</name>
    <dbReference type="NCBI Taxonomy" id="702114"/>
    <lineage>
        <taxon>Bacteria</taxon>
        <taxon>Pseudomonadati</taxon>
        <taxon>Pseudomonadota</taxon>
        <taxon>Gammaproteobacteria</taxon>
        <taxon>Methylococcales</taxon>
        <taxon>Methylococcaceae</taxon>
        <taxon>Methylomonas</taxon>
    </lineage>
</organism>
<dbReference type="SUPFAM" id="SSF52540">
    <property type="entry name" value="P-loop containing nucleoside triphosphate hydrolases"/>
    <property type="match status" value="1"/>
</dbReference>
<comment type="caution">
    <text evidence="7">The sequence shown here is derived from an EMBL/GenBank/DDBJ whole genome shotgun (WGS) entry which is preliminary data.</text>
</comment>
<evidence type="ECO:0000256" key="1">
    <source>
        <dbReference type="ARBA" id="ARBA00022448"/>
    </source>
</evidence>
<dbReference type="Gene3D" id="3.40.50.300">
    <property type="entry name" value="P-loop containing nucleotide triphosphate hydrolases"/>
    <property type="match status" value="1"/>
</dbReference>
<dbReference type="InterPro" id="IPR003593">
    <property type="entry name" value="AAA+_ATPase"/>
</dbReference>
<dbReference type="GO" id="GO:0005524">
    <property type="term" value="F:ATP binding"/>
    <property type="evidence" value="ECO:0007669"/>
    <property type="project" value="UniProtKB-KW"/>
</dbReference>
<dbReference type="Proteomes" id="UP000077857">
    <property type="component" value="Unassembled WGS sequence"/>
</dbReference>
<dbReference type="NCBIfam" id="NF010068">
    <property type="entry name" value="PRK13548.1"/>
    <property type="match status" value="1"/>
</dbReference>
<dbReference type="PANTHER" id="PTHR42794:SF1">
    <property type="entry name" value="HEMIN IMPORT ATP-BINDING PROTEIN HMUV"/>
    <property type="match status" value="1"/>
</dbReference>
<dbReference type="PANTHER" id="PTHR42794">
    <property type="entry name" value="HEMIN IMPORT ATP-BINDING PROTEIN HMUV"/>
    <property type="match status" value="1"/>
</dbReference>
<dbReference type="OrthoDB" id="6461291at2"/>
<name>A0A177NB30_9GAMM</name>
<dbReference type="PROSITE" id="PS50893">
    <property type="entry name" value="ABC_TRANSPORTER_2"/>
    <property type="match status" value="1"/>
</dbReference>
<dbReference type="RefSeq" id="WP_064040995.1">
    <property type="nucleotide sequence ID" value="NZ_LUUJ01000086.1"/>
</dbReference>
<evidence type="ECO:0000256" key="4">
    <source>
        <dbReference type="ARBA" id="ARBA00022967"/>
    </source>
</evidence>
<evidence type="ECO:0000313" key="8">
    <source>
        <dbReference type="Proteomes" id="UP000077857"/>
    </source>
</evidence>
<dbReference type="InterPro" id="IPR027417">
    <property type="entry name" value="P-loop_NTPase"/>
</dbReference>
<feature type="domain" description="ABC transporter" evidence="6">
    <location>
        <begin position="2"/>
        <end position="243"/>
    </location>
</feature>